<dbReference type="AlphaFoldDB" id="W4RTH2"/>
<dbReference type="SUPFAM" id="SSF160631">
    <property type="entry name" value="SMI1/KNR4-like"/>
    <property type="match status" value="1"/>
</dbReference>
<organism evidence="1 2">
    <name type="scientific">Mesobacillus boroniphilus JCM 21738</name>
    <dbReference type="NCBI Taxonomy" id="1294265"/>
    <lineage>
        <taxon>Bacteria</taxon>
        <taxon>Bacillati</taxon>
        <taxon>Bacillota</taxon>
        <taxon>Bacilli</taxon>
        <taxon>Bacillales</taxon>
        <taxon>Bacillaceae</taxon>
        <taxon>Mesobacillus</taxon>
    </lineage>
</organism>
<gene>
    <name evidence="1" type="ORF">JCM21738_4614</name>
</gene>
<name>W4RTH2_9BACI</name>
<dbReference type="EMBL" id="BAUW01000087">
    <property type="protein sequence ID" value="GAE47616.1"/>
    <property type="molecule type" value="Genomic_DNA"/>
</dbReference>
<dbReference type="Gene3D" id="3.40.1580.10">
    <property type="entry name" value="SMI1/KNR4-like"/>
    <property type="match status" value="1"/>
</dbReference>
<sequence>MGDVFGEEIFGLGTEETGIPNMVWITKELRKEGNLPNNLICIYFADDGEYLCLDCTQLQSNNDDNAPVVSFINGLPLKEQRFDKIAKNSFEKKTVDDDCV</sequence>
<reference evidence="1 2" key="1">
    <citation type="submission" date="2013-12" db="EMBL/GenBank/DDBJ databases">
        <title>NBRP : Genome information of microbial organism related human and environment.</title>
        <authorList>
            <person name="Hattori M."/>
            <person name="Oshima K."/>
            <person name="Inaba H."/>
            <person name="Suda W."/>
            <person name="Sakamoto M."/>
            <person name="Iino T."/>
            <person name="Kitahara M."/>
            <person name="Oshida Y."/>
            <person name="Iida T."/>
            <person name="Kudo T."/>
            <person name="Itoh T."/>
            <person name="Ahmed I."/>
            <person name="Ohkuma M."/>
        </authorList>
    </citation>
    <scope>NUCLEOTIDE SEQUENCE [LARGE SCALE GENOMIC DNA]</scope>
    <source>
        <strain evidence="1 2">JCM 21738</strain>
    </source>
</reference>
<comment type="caution">
    <text evidence="1">The sequence shown here is derived from an EMBL/GenBank/DDBJ whole genome shotgun (WGS) entry which is preliminary data.</text>
</comment>
<protein>
    <submittedName>
        <fullName evidence="1">Uncharacterized protein</fullName>
    </submittedName>
</protein>
<evidence type="ECO:0000313" key="2">
    <source>
        <dbReference type="Proteomes" id="UP000018949"/>
    </source>
</evidence>
<keyword evidence="2" id="KW-1185">Reference proteome</keyword>
<accession>W4RTH2</accession>
<evidence type="ECO:0000313" key="1">
    <source>
        <dbReference type="EMBL" id="GAE47616.1"/>
    </source>
</evidence>
<proteinExistence type="predicted"/>
<dbReference type="Proteomes" id="UP000018949">
    <property type="component" value="Unassembled WGS sequence"/>
</dbReference>
<dbReference type="Pfam" id="PF14567">
    <property type="entry name" value="SUKH_5"/>
    <property type="match status" value="1"/>
</dbReference>
<dbReference type="InterPro" id="IPR037883">
    <property type="entry name" value="Knr4/Smi1-like_sf"/>
</dbReference>